<evidence type="ECO:0000313" key="5">
    <source>
        <dbReference type="Proteomes" id="UP000676310"/>
    </source>
</evidence>
<name>A0A8J2IAY0_9PLEO</name>
<dbReference type="PANTHER" id="PTHR40370:SF1">
    <property type="entry name" value="DUF3074 DOMAIN-CONTAINING PROTEIN"/>
    <property type="match status" value="1"/>
</dbReference>
<dbReference type="SUPFAM" id="SSF53474">
    <property type="entry name" value="alpha/beta-Hydrolases"/>
    <property type="match status" value="1"/>
</dbReference>
<feature type="domain" description="Serine hydrolase" evidence="2">
    <location>
        <begin position="610"/>
        <end position="767"/>
    </location>
</feature>
<evidence type="ECO:0000259" key="2">
    <source>
        <dbReference type="Pfam" id="PF03959"/>
    </source>
</evidence>
<dbReference type="Pfam" id="PF03959">
    <property type="entry name" value="FSH1"/>
    <property type="match status" value="1"/>
</dbReference>
<feature type="compositionally biased region" description="Low complexity" evidence="1">
    <location>
        <begin position="401"/>
        <end position="414"/>
    </location>
</feature>
<dbReference type="GeneID" id="67010395"/>
<comment type="caution">
    <text evidence="4">The sequence shown here is derived from an EMBL/GenBank/DDBJ whole genome shotgun (WGS) entry which is preliminary data.</text>
</comment>
<dbReference type="InterPro" id="IPR005645">
    <property type="entry name" value="FSH-like_dom"/>
</dbReference>
<dbReference type="PANTHER" id="PTHR40370">
    <property type="entry name" value="EXPRESSED PROTEIN"/>
    <property type="match status" value="1"/>
</dbReference>
<dbReference type="OrthoDB" id="5403181at2759"/>
<dbReference type="InterPro" id="IPR024500">
    <property type="entry name" value="DUF3074"/>
</dbReference>
<feature type="domain" description="DUF3074" evidence="3">
    <location>
        <begin position="120"/>
        <end position="303"/>
    </location>
</feature>
<feature type="region of interest" description="Disordered" evidence="1">
    <location>
        <begin position="311"/>
        <end position="427"/>
    </location>
</feature>
<dbReference type="RefSeq" id="XP_043173825.1">
    <property type="nucleotide sequence ID" value="XM_043317890.1"/>
</dbReference>
<dbReference type="Pfam" id="PF11274">
    <property type="entry name" value="DUF3074"/>
    <property type="match status" value="1"/>
</dbReference>
<evidence type="ECO:0000256" key="1">
    <source>
        <dbReference type="SAM" id="MobiDB-lite"/>
    </source>
</evidence>
<dbReference type="AlphaFoldDB" id="A0A8J2IAY0"/>
<gene>
    <name evidence="4" type="ORF">ALTATR162_LOCUS10254</name>
</gene>
<keyword evidence="5" id="KW-1185">Reference proteome</keyword>
<reference evidence="4" key="1">
    <citation type="submission" date="2021-05" db="EMBL/GenBank/DDBJ databases">
        <authorList>
            <person name="Stam R."/>
        </authorList>
    </citation>
    <scope>NUCLEOTIDE SEQUENCE</scope>
    <source>
        <strain evidence="4">CS162</strain>
    </source>
</reference>
<feature type="compositionally biased region" description="Low complexity" evidence="1">
    <location>
        <begin position="369"/>
        <end position="384"/>
    </location>
</feature>
<dbReference type="Gene3D" id="3.30.530.20">
    <property type="match status" value="1"/>
</dbReference>
<evidence type="ECO:0008006" key="6">
    <source>
        <dbReference type="Google" id="ProtNLM"/>
    </source>
</evidence>
<feature type="compositionally biased region" description="Basic and acidic residues" evidence="1">
    <location>
        <begin position="317"/>
        <end position="332"/>
    </location>
</feature>
<dbReference type="SUPFAM" id="SSF55961">
    <property type="entry name" value="Bet v1-like"/>
    <property type="match status" value="1"/>
</dbReference>
<feature type="region of interest" description="Disordered" evidence="1">
    <location>
        <begin position="38"/>
        <end position="98"/>
    </location>
</feature>
<dbReference type="InterPro" id="IPR023393">
    <property type="entry name" value="START-like_dom_sf"/>
</dbReference>
<feature type="compositionally biased region" description="Polar residues" evidence="1">
    <location>
        <begin position="50"/>
        <end position="74"/>
    </location>
</feature>
<dbReference type="InterPro" id="IPR029058">
    <property type="entry name" value="AB_hydrolase_fold"/>
</dbReference>
<dbReference type="EMBL" id="CAJRGZ010000027">
    <property type="protein sequence ID" value="CAG5182626.1"/>
    <property type="molecule type" value="Genomic_DNA"/>
</dbReference>
<organism evidence="4 5">
    <name type="scientific">Alternaria atra</name>
    <dbReference type="NCBI Taxonomy" id="119953"/>
    <lineage>
        <taxon>Eukaryota</taxon>
        <taxon>Fungi</taxon>
        <taxon>Dikarya</taxon>
        <taxon>Ascomycota</taxon>
        <taxon>Pezizomycotina</taxon>
        <taxon>Dothideomycetes</taxon>
        <taxon>Pleosporomycetidae</taxon>
        <taxon>Pleosporales</taxon>
        <taxon>Pleosporineae</taxon>
        <taxon>Pleosporaceae</taxon>
        <taxon>Alternaria</taxon>
        <taxon>Alternaria sect. Ulocladioides</taxon>
    </lineage>
</organism>
<proteinExistence type="predicted"/>
<feature type="compositionally biased region" description="Basic and acidic residues" evidence="1">
    <location>
        <begin position="453"/>
        <end position="489"/>
    </location>
</feature>
<accession>A0A8J2IAY0</accession>
<dbReference type="Gene3D" id="3.40.50.1820">
    <property type="entry name" value="alpha/beta hydrolase"/>
    <property type="match status" value="1"/>
</dbReference>
<dbReference type="CDD" id="cd08864">
    <property type="entry name" value="SRPBCC_DUF3074"/>
    <property type="match status" value="1"/>
</dbReference>
<sequence length="795" mass="87854">MSELHEALACLRPKEFSDVPTDNLQAFLPDILAKAEIIANSVPPPPNGTPYESSQRTRTEQQPATSSKDLTISQVRRPPLVPEHEELQKSWGKPVKLGNNEAATGMSVFKMAGKDRHGAWFSRSSVHEGLGFEKWKRAMKREFPESLEVQGGPGEGNIRGIGGDQRLEDMTVDGVGQLQVYQLSAQFPGPTSPREFITLLITSDTCLTNASKVAGSIPRHFMVVSIPCSHPDAPPRSNMVRGFYESIEMIREIPMGDGDAETNPVEWIMVTRSDPGGGIPRFMVERNVPSSIVQDAVKFLDWACAKEDEVEAGATAGKDDSAETSRAHDPERTFSPTETNGMGAGVGTSIVDRTGEAGSQYSLRRTRSDSSSSTSSSAESFASAEQFTTARDGLPIDREIPTPSTSSQQSLPLTEDTHHHKGLQKIEEKKDQLKAKLEEARAKHESGLQAESQKTDKEMQKANEKHEREKKKQQEKYEKEMRKLEERREKETRKLLLRQQKEADKNQLAKAQRERDEYKQRMDILEQENKLLKEQIGDLQHENTALVSRLGKTEEGVKILRAIKEGDKAPFPSQPGPGILPFFEGCGPFKRWMRSTVTISDMKTGNSTSDMSPEVEDLVRTTVERINSTGGKVVGLIGFSQGTKVVAGLLKGCEMRRALAEKGVDVSALEYLDFAFGLSVCGAYPPPLIPPSVPAALEAAGMGEEERKELLAKKIGVPAFHVQGLQDEWNWAGQALIDGWYEVGEGKSVVRHWEQGHFYPVKPEESQDIGEWMLGVLGRGDGRVGVRRGDEGLEM</sequence>
<protein>
    <recommendedName>
        <fullName evidence="6">DUF3074 domain-containing protein</fullName>
    </recommendedName>
</protein>
<dbReference type="Proteomes" id="UP000676310">
    <property type="component" value="Unassembled WGS sequence"/>
</dbReference>
<evidence type="ECO:0000259" key="3">
    <source>
        <dbReference type="Pfam" id="PF11274"/>
    </source>
</evidence>
<feature type="region of interest" description="Disordered" evidence="1">
    <location>
        <begin position="439"/>
        <end position="489"/>
    </location>
</feature>
<evidence type="ECO:0000313" key="4">
    <source>
        <dbReference type="EMBL" id="CAG5182626.1"/>
    </source>
</evidence>